<dbReference type="PATRIC" id="fig|1398.25.peg.1714"/>
<evidence type="ECO:0000313" key="8">
    <source>
        <dbReference type="Proteomes" id="UP000075304"/>
    </source>
</evidence>
<dbReference type="RefSeq" id="WP_061574442.1">
    <property type="nucleotide sequence ID" value="NZ_LQYI01000023.1"/>
</dbReference>
<evidence type="ECO:0000256" key="2">
    <source>
        <dbReference type="ARBA" id="ARBA00022840"/>
    </source>
</evidence>
<dbReference type="GO" id="GO:0006865">
    <property type="term" value="P:amino acid transport"/>
    <property type="evidence" value="ECO:0007669"/>
    <property type="project" value="InterPro"/>
</dbReference>
<dbReference type="SUPFAM" id="SSF52540">
    <property type="entry name" value="P-loop containing nucleoside triphosphate hydrolases"/>
    <property type="match status" value="1"/>
</dbReference>
<accession>A0A150KJC5</accession>
<keyword evidence="4" id="KW-0238">DNA-binding</keyword>
<gene>
    <name evidence="7" type="ORF">B4099_2053</name>
</gene>
<evidence type="ECO:0000256" key="3">
    <source>
        <dbReference type="ARBA" id="ARBA00023015"/>
    </source>
</evidence>
<evidence type="ECO:0000256" key="4">
    <source>
        <dbReference type="ARBA" id="ARBA00023125"/>
    </source>
</evidence>
<dbReference type="InterPro" id="IPR000709">
    <property type="entry name" value="Leu_Ile_Val-bd"/>
</dbReference>
<dbReference type="Pfam" id="PF00158">
    <property type="entry name" value="Sigma54_activat"/>
    <property type="match status" value="1"/>
</dbReference>
<dbReference type="GO" id="GO:0005524">
    <property type="term" value="F:ATP binding"/>
    <property type="evidence" value="ECO:0007669"/>
    <property type="project" value="UniProtKB-KW"/>
</dbReference>
<dbReference type="Gene3D" id="3.30.450.40">
    <property type="match status" value="1"/>
</dbReference>
<name>A0A150KJC5_HEYCO</name>
<dbReference type="InterPro" id="IPR009057">
    <property type="entry name" value="Homeodomain-like_sf"/>
</dbReference>
<dbReference type="InterPro" id="IPR058031">
    <property type="entry name" value="AAA_lid_NorR"/>
</dbReference>
<sequence>MVNEGIRIGLLFSLTGPTAVTETGQYKAALLAIKEINEKGGINGHPITSFFEDIESDPSVTVEKARKLIGENQVDILFGTYTSACRKALLPLLEEEDILLIYPTLYEGNEANRWVFYTGATPNQQLQFFIPWIITNLGRTFYLISSDYVFPRETNKHIKKLSKEYYAEILGESYYPLGSQDFEPALLEISRLKPDIIFSTLVGDSVAAFYKQFYRSGFEQPICSPITAETEIHAIRSDYHLNLYSSFPYFSSIQTKENRAFVRHFQAEYHSNVISSVMENAYNSIYLLFNALHKMDKATTGALRAALTRSSFTAPQGPVHFDGTNQHLRQHSRIGRVNGNGGFDIVWQSNTLIEPAPFLLNTHPKPTFKKNNIIQPDDVYIKQGRLRQEQKKWAGTFSFFENIAELFPFSFYLISLSGHLIKSFFSSSETAIFFPPGSKWRLEDAGENGFGRALKRNDLSVVTGRHHTHACLKNFTTAGIPIKIFHETAGVLGITGSAGSQANVEQAARQIALHIDLFSKLVTERKKSRLLEHILQEAMVKRRPEGMIVLYRNSTVFANEQAEQIVNDQPLLIDALSSDIAELGNRLVPEKHLRRRIGDDAYEIRMRQWEDYFLVYVKQGDKKEGDSNPAAKTSFQNIIGKEPAFLDAVHIAKTAAKTDANVLIIGESGTGKELFAKSIHHESLRKDKPFIAINCGAVPKDLIHSEFFGYSEGAFTGSKKGGKKGLFEEANGGTVFLDEIGEMPLDLQVTLLRVLQEREITRIGEHKPVPVDVRIIAATNKNLRDEIAYNGSFRSDLYYRLNVFQIELPPLRKRPGDIQKLSEYFLSQLNQKNGTRKEFAADAVQILKQYEWPGNIRELENIIERSYYLSGFHSVILPECLDPYLLNTYNHTHQQDQMIEGKGTEEEPEKQHLLALLEETGFNISKISRILGVSRTTVYKKLQQYGIKLKR</sequence>
<dbReference type="InterPro" id="IPR025944">
    <property type="entry name" value="Sigma_54_int_dom_CS"/>
</dbReference>
<dbReference type="CDD" id="cd00009">
    <property type="entry name" value="AAA"/>
    <property type="match status" value="1"/>
</dbReference>
<dbReference type="SUPFAM" id="SSF53822">
    <property type="entry name" value="Periplasmic binding protein-like I"/>
    <property type="match status" value="1"/>
</dbReference>
<dbReference type="PROSITE" id="PS50045">
    <property type="entry name" value="SIGMA54_INTERACT_4"/>
    <property type="match status" value="1"/>
</dbReference>
<dbReference type="FunFam" id="3.40.50.300:FF:000006">
    <property type="entry name" value="DNA-binding transcriptional regulator NtrC"/>
    <property type="match status" value="1"/>
</dbReference>
<dbReference type="Gene3D" id="1.10.8.60">
    <property type="match status" value="1"/>
</dbReference>
<keyword evidence="5" id="KW-0804">Transcription</keyword>
<feature type="domain" description="Sigma-54 factor interaction" evidence="6">
    <location>
        <begin position="638"/>
        <end position="868"/>
    </location>
</feature>
<dbReference type="PROSITE" id="PS00688">
    <property type="entry name" value="SIGMA54_INTERACT_3"/>
    <property type="match status" value="1"/>
</dbReference>
<evidence type="ECO:0000256" key="1">
    <source>
        <dbReference type="ARBA" id="ARBA00022741"/>
    </source>
</evidence>
<dbReference type="InterPro" id="IPR002078">
    <property type="entry name" value="Sigma_54_int"/>
</dbReference>
<dbReference type="InterPro" id="IPR003593">
    <property type="entry name" value="AAA+_ATPase"/>
</dbReference>
<dbReference type="GO" id="GO:0033218">
    <property type="term" value="F:amide binding"/>
    <property type="evidence" value="ECO:0007669"/>
    <property type="project" value="InterPro"/>
</dbReference>
<dbReference type="Gene3D" id="1.10.10.60">
    <property type="entry name" value="Homeodomain-like"/>
    <property type="match status" value="1"/>
</dbReference>
<keyword evidence="2" id="KW-0067">ATP-binding</keyword>
<dbReference type="GO" id="GO:0006355">
    <property type="term" value="P:regulation of DNA-templated transcription"/>
    <property type="evidence" value="ECO:0007669"/>
    <property type="project" value="InterPro"/>
</dbReference>
<keyword evidence="1" id="KW-0547">Nucleotide-binding</keyword>
<dbReference type="PANTHER" id="PTHR32071:SF57">
    <property type="entry name" value="C4-DICARBOXYLATE TRANSPORT TRANSCRIPTIONAL REGULATORY PROTEIN DCTD"/>
    <property type="match status" value="1"/>
</dbReference>
<comment type="caution">
    <text evidence="7">The sequence shown here is derived from an EMBL/GenBank/DDBJ whole genome shotgun (WGS) entry which is preliminary data.</text>
</comment>
<keyword evidence="3" id="KW-0805">Transcription regulation</keyword>
<organism evidence="7 8">
    <name type="scientific">Heyndrickxia coagulans</name>
    <name type="common">Weizmannia coagulans</name>
    <dbReference type="NCBI Taxonomy" id="1398"/>
    <lineage>
        <taxon>Bacteria</taxon>
        <taxon>Bacillati</taxon>
        <taxon>Bacillota</taxon>
        <taxon>Bacilli</taxon>
        <taxon>Bacillales</taxon>
        <taxon>Bacillaceae</taxon>
        <taxon>Heyndrickxia</taxon>
    </lineage>
</organism>
<dbReference type="Pfam" id="PF25601">
    <property type="entry name" value="AAA_lid_14"/>
    <property type="match status" value="1"/>
</dbReference>
<dbReference type="InterPro" id="IPR002197">
    <property type="entry name" value="HTH_Fis"/>
</dbReference>
<dbReference type="Proteomes" id="UP000075304">
    <property type="component" value="Unassembled WGS sequence"/>
</dbReference>
<dbReference type="PROSITE" id="PS00675">
    <property type="entry name" value="SIGMA54_INTERACT_1"/>
    <property type="match status" value="1"/>
</dbReference>
<dbReference type="PRINTS" id="PR01590">
    <property type="entry name" value="HTHFIS"/>
</dbReference>
<dbReference type="GO" id="GO:0043565">
    <property type="term" value="F:sequence-specific DNA binding"/>
    <property type="evidence" value="ECO:0007669"/>
    <property type="project" value="InterPro"/>
</dbReference>
<dbReference type="Gene3D" id="3.40.50.300">
    <property type="entry name" value="P-loop containing nucleotide triphosphate hydrolases"/>
    <property type="match status" value="1"/>
</dbReference>
<dbReference type="PROSITE" id="PS00676">
    <property type="entry name" value="SIGMA54_INTERACT_2"/>
    <property type="match status" value="1"/>
</dbReference>
<dbReference type="InterPro" id="IPR025662">
    <property type="entry name" value="Sigma_54_int_dom_ATP-bd_1"/>
</dbReference>
<dbReference type="InterPro" id="IPR029016">
    <property type="entry name" value="GAF-like_dom_sf"/>
</dbReference>
<dbReference type="Pfam" id="PF02954">
    <property type="entry name" value="HTH_8"/>
    <property type="match status" value="1"/>
</dbReference>
<proteinExistence type="predicted"/>
<evidence type="ECO:0000313" key="7">
    <source>
        <dbReference type="EMBL" id="KYC71853.1"/>
    </source>
</evidence>
<evidence type="ECO:0000256" key="5">
    <source>
        <dbReference type="ARBA" id="ARBA00023163"/>
    </source>
</evidence>
<dbReference type="CDD" id="cd06357">
    <property type="entry name" value="PBP1_AmiC"/>
    <property type="match status" value="1"/>
</dbReference>
<dbReference type="EMBL" id="LQYI01000023">
    <property type="protein sequence ID" value="KYC71853.1"/>
    <property type="molecule type" value="Genomic_DNA"/>
</dbReference>
<dbReference type="PRINTS" id="PR00337">
    <property type="entry name" value="LEUILEVALBP"/>
</dbReference>
<dbReference type="InterPro" id="IPR028082">
    <property type="entry name" value="Peripla_BP_I"/>
</dbReference>
<dbReference type="InterPro" id="IPR027417">
    <property type="entry name" value="P-loop_NTPase"/>
</dbReference>
<dbReference type="InterPro" id="IPR039570">
    <property type="entry name" value="AmiC_PBP1"/>
</dbReference>
<dbReference type="Gene3D" id="3.40.50.2300">
    <property type="match status" value="2"/>
</dbReference>
<protein>
    <recommendedName>
        <fullName evidence="6">Sigma-54 factor interaction domain-containing protein</fullName>
    </recommendedName>
</protein>
<dbReference type="SUPFAM" id="SSF46689">
    <property type="entry name" value="Homeodomain-like"/>
    <property type="match status" value="1"/>
</dbReference>
<dbReference type="SMART" id="SM00382">
    <property type="entry name" value="AAA"/>
    <property type="match status" value="1"/>
</dbReference>
<dbReference type="AlphaFoldDB" id="A0A150KJC5"/>
<dbReference type="InterPro" id="IPR025943">
    <property type="entry name" value="Sigma_54_int_dom_ATP-bd_2"/>
</dbReference>
<reference evidence="7 8" key="1">
    <citation type="submission" date="2016-01" db="EMBL/GenBank/DDBJ databases">
        <title>Genome Sequences of Twelve Sporeforming Bacillus Species Isolated from Foods.</title>
        <authorList>
            <person name="Berendsen E.M."/>
            <person name="Wells-Bennik M.H."/>
            <person name="Krawcyk A.O."/>
            <person name="De Jong A."/>
            <person name="Holsappel S."/>
            <person name="Eijlander R.T."/>
            <person name="Kuipers O.P."/>
        </authorList>
    </citation>
    <scope>NUCLEOTIDE SEQUENCE [LARGE SCALE GENOMIC DNA]</scope>
    <source>
        <strain evidence="7 8">B4099</strain>
    </source>
</reference>
<evidence type="ECO:0000259" key="6">
    <source>
        <dbReference type="PROSITE" id="PS50045"/>
    </source>
</evidence>
<dbReference type="PANTHER" id="PTHR32071">
    <property type="entry name" value="TRANSCRIPTIONAL REGULATORY PROTEIN"/>
    <property type="match status" value="1"/>
</dbReference>
<dbReference type="Pfam" id="PF13433">
    <property type="entry name" value="Peripla_BP_5"/>
    <property type="match status" value="1"/>
</dbReference>